<proteinExistence type="predicted"/>
<keyword evidence="3" id="KW-1185">Reference proteome</keyword>
<gene>
    <name evidence="2" type="ORF">Pcinc_037446</name>
</gene>
<feature type="region of interest" description="Disordered" evidence="1">
    <location>
        <begin position="22"/>
        <end position="52"/>
    </location>
</feature>
<name>A0AAE1EL02_PETCI</name>
<reference evidence="2" key="1">
    <citation type="submission" date="2023-10" db="EMBL/GenBank/DDBJ databases">
        <title>Genome assemblies of two species of porcelain crab, Petrolisthes cinctipes and Petrolisthes manimaculis (Anomura: Porcellanidae).</title>
        <authorList>
            <person name="Angst P."/>
        </authorList>
    </citation>
    <scope>NUCLEOTIDE SEQUENCE</scope>
    <source>
        <strain evidence="2">PB745_01</strain>
        <tissue evidence="2">Gill</tissue>
    </source>
</reference>
<feature type="compositionally biased region" description="Basic and acidic residues" evidence="1">
    <location>
        <begin position="25"/>
        <end position="39"/>
    </location>
</feature>
<dbReference type="Proteomes" id="UP001286313">
    <property type="component" value="Unassembled WGS sequence"/>
</dbReference>
<protein>
    <submittedName>
        <fullName evidence="2">Uncharacterized protein</fullName>
    </submittedName>
</protein>
<accession>A0AAE1EL02</accession>
<dbReference type="EMBL" id="JAWQEG010005955">
    <property type="protein sequence ID" value="KAK3856212.1"/>
    <property type="molecule type" value="Genomic_DNA"/>
</dbReference>
<dbReference type="AlphaFoldDB" id="A0AAE1EL02"/>
<evidence type="ECO:0000313" key="2">
    <source>
        <dbReference type="EMBL" id="KAK3856212.1"/>
    </source>
</evidence>
<organism evidence="2 3">
    <name type="scientific">Petrolisthes cinctipes</name>
    <name type="common">Flat porcelain crab</name>
    <dbReference type="NCBI Taxonomy" id="88211"/>
    <lineage>
        <taxon>Eukaryota</taxon>
        <taxon>Metazoa</taxon>
        <taxon>Ecdysozoa</taxon>
        <taxon>Arthropoda</taxon>
        <taxon>Crustacea</taxon>
        <taxon>Multicrustacea</taxon>
        <taxon>Malacostraca</taxon>
        <taxon>Eumalacostraca</taxon>
        <taxon>Eucarida</taxon>
        <taxon>Decapoda</taxon>
        <taxon>Pleocyemata</taxon>
        <taxon>Anomura</taxon>
        <taxon>Galatheoidea</taxon>
        <taxon>Porcellanidae</taxon>
        <taxon>Petrolisthes</taxon>
    </lineage>
</organism>
<evidence type="ECO:0000313" key="3">
    <source>
        <dbReference type="Proteomes" id="UP001286313"/>
    </source>
</evidence>
<sequence>MGSLDSYDPPAPTTTARRLLVSRHHQQETRHTHTDEQTAARKQHTSTTVYSKQLPRWCKCPEDVVFDMRLINQQRYRRQHIEAMQGGGPSLHTIGYTNINLL</sequence>
<evidence type="ECO:0000256" key="1">
    <source>
        <dbReference type="SAM" id="MobiDB-lite"/>
    </source>
</evidence>
<comment type="caution">
    <text evidence="2">The sequence shown here is derived from an EMBL/GenBank/DDBJ whole genome shotgun (WGS) entry which is preliminary data.</text>
</comment>